<dbReference type="EMBL" id="KV875100">
    <property type="protein sequence ID" value="OIW26559.1"/>
    <property type="molecule type" value="Genomic_DNA"/>
</dbReference>
<evidence type="ECO:0000313" key="3">
    <source>
        <dbReference type="EMBL" id="OIW26559.1"/>
    </source>
</evidence>
<evidence type="ECO:0000256" key="1">
    <source>
        <dbReference type="SAM" id="MobiDB-lite"/>
    </source>
</evidence>
<name>A0A1J7IFT9_9PEZI</name>
<dbReference type="OrthoDB" id="2440523at2759"/>
<gene>
    <name evidence="3" type="ORF">CONLIGDRAFT_480163</name>
</gene>
<reference evidence="3 4" key="1">
    <citation type="submission" date="2016-10" db="EMBL/GenBank/DDBJ databases">
        <title>Draft genome sequence of Coniochaeta ligniaria NRRL30616, a lignocellulolytic fungus for bioabatement of inhibitors in plant biomass hydrolysates.</title>
        <authorList>
            <consortium name="DOE Joint Genome Institute"/>
            <person name="Jimenez D.J."/>
            <person name="Hector R.E."/>
            <person name="Riley R."/>
            <person name="Sun H."/>
            <person name="Grigoriev I.V."/>
            <person name="Van Elsas J.D."/>
            <person name="Nichols N.N."/>
        </authorList>
    </citation>
    <scope>NUCLEOTIDE SEQUENCE [LARGE SCALE GENOMIC DNA]</scope>
    <source>
        <strain evidence="3 4">NRRL 30616</strain>
    </source>
</reference>
<dbReference type="InterPro" id="IPR019261">
    <property type="entry name" value="PARG_cat_microbial"/>
</dbReference>
<feature type="domain" description="Microbial-type PARG catalytic" evidence="2">
    <location>
        <begin position="84"/>
        <end position="151"/>
    </location>
</feature>
<evidence type="ECO:0000259" key="2">
    <source>
        <dbReference type="Pfam" id="PF10021"/>
    </source>
</evidence>
<dbReference type="STRING" id="1408157.A0A1J7IFT9"/>
<dbReference type="InterPro" id="IPR043472">
    <property type="entry name" value="Macro_dom-like"/>
</dbReference>
<dbReference type="InParanoid" id="A0A1J7IFT9"/>
<proteinExistence type="predicted"/>
<keyword evidence="4" id="KW-1185">Reference proteome</keyword>
<dbReference type="Pfam" id="PF10021">
    <property type="entry name" value="PARG_cat_microb"/>
    <property type="match status" value="1"/>
</dbReference>
<feature type="compositionally biased region" description="Basic and acidic residues" evidence="1">
    <location>
        <begin position="275"/>
        <end position="290"/>
    </location>
</feature>
<evidence type="ECO:0000313" key="4">
    <source>
        <dbReference type="Proteomes" id="UP000182658"/>
    </source>
</evidence>
<dbReference type="Proteomes" id="UP000182658">
    <property type="component" value="Unassembled WGS sequence"/>
</dbReference>
<organism evidence="3 4">
    <name type="scientific">Coniochaeta ligniaria NRRL 30616</name>
    <dbReference type="NCBI Taxonomy" id="1408157"/>
    <lineage>
        <taxon>Eukaryota</taxon>
        <taxon>Fungi</taxon>
        <taxon>Dikarya</taxon>
        <taxon>Ascomycota</taxon>
        <taxon>Pezizomycotina</taxon>
        <taxon>Sordariomycetes</taxon>
        <taxon>Sordariomycetidae</taxon>
        <taxon>Coniochaetales</taxon>
        <taxon>Coniochaetaceae</taxon>
        <taxon>Coniochaeta</taxon>
    </lineage>
</organism>
<dbReference type="PANTHER" id="PTHR35596:SF2">
    <property type="entry name" value="MICROBIAL-TYPE PARG CATALYTIC DOMAIN-CONTAINING PROTEIN"/>
    <property type="match status" value="1"/>
</dbReference>
<accession>A0A1J7IFT9</accession>
<dbReference type="PANTHER" id="PTHR35596">
    <property type="entry name" value="DUF2263 DOMAIN-CONTAINING PROTEIN"/>
    <property type="match status" value="1"/>
</dbReference>
<dbReference type="Gene3D" id="3.40.220.10">
    <property type="entry name" value="Leucine Aminopeptidase, subunit E, domain 1"/>
    <property type="match status" value="1"/>
</dbReference>
<sequence length="341" mass="37674">MPGSSKQSPKPKPSEIAADTKRNVLPFIKAEYADVTSSYLVAHPITQIEELGDRPTSLSHPTFFVRSGDPVDLALGWQVEKDIFIPVICAANDKRPGGDWETGVQGYEERLCRRSSLAATLATPAQDSRSPVNFPIPSTGAIYSPCVFVFRGPQYEPIDFEQWVKNKLPIVSVPPSRWPKLVPDGTKYSFRDERAMVKDKIRGALRICAYNGHEYVVISGDWGLGNGHRNPPRELAEVWREVLLYDPDLRGRIREVAFVFEDASQCTAQMIITEMSKKDSKKSGKGKEGGGGKGKGAAGASCGQFQPTDAQIFTAVFDEGEIRRVLEQPDARYGLDNLLTK</sequence>
<dbReference type="AlphaFoldDB" id="A0A1J7IFT9"/>
<feature type="region of interest" description="Disordered" evidence="1">
    <location>
        <begin position="274"/>
        <end position="302"/>
    </location>
</feature>
<protein>
    <recommendedName>
        <fullName evidence="2">Microbial-type PARG catalytic domain-containing protein</fullName>
    </recommendedName>
</protein>